<dbReference type="Proteomes" id="UP001196413">
    <property type="component" value="Unassembled WGS sequence"/>
</dbReference>
<keyword evidence="2" id="KW-1185">Reference proteome</keyword>
<protein>
    <submittedName>
        <fullName evidence="1">Uncharacterized protein</fullName>
    </submittedName>
</protein>
<dbReference type="AlphaFoldDB" id="A0AAD5MEY5"/>
<gene>
    <name evidence="1" type="ORF">KIN20_001237</name>
</gene>
<comment type="caution">
    <text evidence="1">The sequence shown here is derived from an EMBL/GenBank/DDBJ whole genome shotgun (WGS) entry which is preliminary data.</text>
</comment>
<proteinExistence type="predicted"/>
<accession>A0AAD5MEY5</accession>
<evidence type="ECO:0000313" key="1">
    <source>
        <dbReference type="EMBL" id="KAJ1346456.1"/>
    </source>
</evidence>
<evidence type="ECO:0000313" key="2">
    <source>
        <dbReference type="Proteomes" id="UP001196413"/>
    </source>
</evidence>
<sequence length="244" mass="27520">MGIVSGCHGTNFPLCMSTLQNIARLAKHSHMWKDDHLKKLHQMKVTVSSNPSTYLRYLDVLVALTEIARPGLITGLYDTLSELGNLGQSECMPMRIRYLQMSSNILCRVPNEHKWQALCGPFMNTVEHELPEHLAKTFYRTLGRFLCCNEVEPEQVLLVLDSILNMPVNHANIVQLIDLCCQIASRLPFSITKLHQWAKSLISKETSVDETMTEIVFKKGELHEKTPGVIGVMSVDVTMTIAEN</sequence>
<organism evidence="1 2">
    <name type="scientific">Parelaphostrongylus tenuis</name>
    <name type="common">Meningeal worm</name>
    <dbReference type="NCBI Taxonomy" id="148309"/>
    <lineage>
        <taxon>Eukaryota</taxon>
        <taxon>Metazoa</taxon>
        <taxon>Ecdysozoa</taxon>
        <taxon>Nematoda</taxon>
        <taxon>Chromadorea</taxon>
        <taxon>Rhabditida</taxon>
        <taxon>Rhabditina</taxon>
        <taxon>Rhabditomorpha</taxon>
        <taxon>Strongyloidea</taxon>
        <taxon>Metastrongylidae</taxon>
        <taxon>Parelaphostrongylus</taxon>
    </lineage>
</organism>
<dbReference type="EMBL" id="JAHQIW010000176">
    <property type="protein sequence ID" value="KAJ1346456.1"/>
    <property type="molecule type" value="Genomic_DNA"/>
</dbReference>
<reference evidence="1" key="1">
    <citation type="submission" date="2021-06" db="EMBL/GenBank/DDBJ databases">
        <title>Parelaphostrongylus tenuis whole genome reference sequence.</title>
        <authorList>
            <person name="Garwood T.J."/>
            <person name="Larsen P.A."/>
            <person name="Fountain-Jones N.M."/>
            <person name="Garbe J.R."/>
            <person name="Macchietto M.G."/>
            <person name="Kania S.A."/>
            <person name="Gerhold R.W."/>
            <person name="Richards J.E."/>
            <person name="Wolf T.M."/>
        </authorList>
    </citation>
    <scope>NUCLEOTIDE SEQUENCE</scope>
    <source>
        <strain evidence="1">MNPRO001-30</strain>
        <tissue evidence="1">Meninges</tissue>
    </source>
</reference>
<name>A0AAD5MEY5_PARTN</name>